<dbReference type="AlphaFoldDB" id="A0A6A5ZP67"/>
<reference evidence="1" key="1">
    <citation type="journal article" date="2020" name="Stud. Mycol.">
        <title>101 Dothideomycetes genomes: a test case for predicting lifestyles and emergence of pathogens.</title>
        <authorList>
            <person name="Haridas S."/>
            <person name="Albert R."/>
            <person name="Binder M."/>
            <person name="Bloem J."/>
            <person name="Labutti K."/>
            <person name="Salamov A."/>
            <person name="Andreopoulos B."/>
            <person name="Baker S."/>
            <person name="Barry K."/>
            <person name="Bills G."/>
            <person name="Bluhm B."/>
            <person name="Cannon C."/>
            <person name="Castanera R."/>
            <person name="Culley D."/>
            <person name="Daum C."/>
            <person name="Ezra D."/>
            <person name="Gonzalez J."/>
            <person name="Henrissat B."/>
            <person name="Kuo A."/>
            <person name="Liang C."/>
            <person name="Lipzen A."/>
            <person name="Lutzoni F."/>
            <person name="Magnuson J."/>
            <person name="Mondo S."/>
            <person name="Nolan M."/>
            <person name="Ohm R."/>
            <person name="Pangilinan J."/>
            <person name="Park H.-J."/>
            <person name="Ramirez L."/>
            <person name="Alfaro M."/>
            <person name="Sun H."/>
            <person name="Tritt A."/>
            <person name="Yoshinaga Y."/>
            <person name="Zwiers L.-H."/>
            <person name="Turgeon B."/>
            <person name="Goodwin S."/>
            <person name="Spatafora J."/>
            <person name="Crous P."/>
            <person name="Grigoriev I."/>
        </authorList>
    </citation>
    <scope>NUCLEOTIDE SEQUENCE</scope>
    <source>
        <strain evidence="1">CBS 627.86</strain>
    </source>
</reference>
<evidence type="ECO:0000313" key="2">
    <source>
        <dbReference type="Proteomes" id="UP000799770"/>
    </source>
</evidence>
<dbReference type="EMBL" id="ML977314">
    <property type="protein sequence ID" value="KAF2120018.1"/>
    <property type="molecule type" value="Genomic_DNA"/>
</dbReference>
<keyword evidence="2" id="KW-1185">Reference proteome</keyword>
<sequence length="152" mass="17415">MIEPTWRRWEVENLEIPRLSAREPVRTDPSARSRLSGTEYPRRMTHSGQVNDGQNRYFYLLKLAFQLEHLAQGCRRMANGTFPGADLLGFWQQSLHVHHPVSSQVTNQTALKRSQHQLQAAMQDFEQRLALSTGRQSNDSLLGTDTDRGLTL</sequence>
<proteinExistence type="predicted"/>
<name>A0A6A5ZP67_9PLEO</name>
<organism evidence="1 2">
    <name type="scientific">Lophiotrema nucula</name>
    <dbReference type="NCBI Taxonomy" id="690887"/>
    <lineage>
        <taxon>Eukaryota</taxon>
        <taxon>Fungi</taxon>
        <taxon>Dikarya</taxon>
        <taxon>Ascomycota</taxon>
        <taxon>Pezizomycotina</taxon>
        <taxon>Dothideomycetes</taxon>
        <taxon>Pleosporomycetidae</taxon>
        <taxon>Pleosporales</taxon>
        <taxon>Lophiotremataceae</taxon>
        <taxon>Lophiotrema</taxon>
    </lineage>
</organism>
<accession>A0A6A5ZP67</accession>
<evidence type="ECO:0000313" key="1">
    <source>
        <dbReference type="EMBL" id="KAF2120018.1"/>
    </source>
</evidence>
<gene>
    <name evidence="1" type="ORF">BDV96DRAFT_317509</name>
</gene>
<protein>
    <submittedName>
        <fullName evidence="1">Uncharacterized protein</fullName>
    </submittedName>
</protein>
<dbReference type="Proteomes" id="UP000799770">
    <property type="component" value="Unassembled WGS sequence"/>
</dbReference>